<protein>
    <recommendedName>
        <fullName evidence="5">Chlororespiratory reduction 21</fullName>
    </recommendedName>
</protein>
<dbReference type="FunFam" id="1.25.40.10:FF:000344">
    <property type="entry name" value="Pentatricopeptide repeat-containing protein"/>
    <property type="match status" value="1"/>
</dbReference>
<feature type="repeat" description="PPR" evidence="2">
    <location>
        <begin position="348"/>
        <end position="382"/>
    </location>
</feature>
<sequence>LATTARHLVKVSGIKLPSTVVITQAVTSSTPSGVNGFQHSTRCCQVRRILRSIPVGRTVCFPPHRGHLKHHSTSAAEDHKEPSFLSCQMLQGCNSLPSLRMTHTSIICCGLGWEPRANRLLVSMYVEFGDLGSAVAVLKSFAEADAPLWNLTLKAHVDSGLLKRALCVFCWMRRCGVHPDHYTFPLMNRTVMALHGCLELGEAIHSLSVKMGLGVDLYFCNTMIDVYVRYGYLNSARLLFDEMAVRDVVSWTSMLSGYVRAGNISDSLRLFREMQIAGFQPNRVTLLVILQLCSTEEHVALAKQLYGFALKGGLDNLETVRNSILTAFNRIGILEEAERIFNSSNKEDGVCWNVMISGYSLVGCMPKVIDCFNRMRAESVPSHETFTLVISACTKTREMLLGQMVHSHAVKSGQIDNVLQACLIDFYAKCGELEASVDLFEKVREKDATLWSTMISGFVQAESFVESIESFRQMQIAGFEAGLDIFRGIILACANLGSLRLGKGIHTYLLRNGWFSAEDRTSLGTCLLNMYARCGSLLLAKRCFNQITVKDVVAWSSIIDCYAIHGIGVQALNLFYQMQEEGARPNSVTFLSVLSACSHSGLVVEGCKVFDAMTKKFRIRPELNHYTCMVDLLGRAGKLEEAHGIINNMEVEPDGRIWGALLSACRTYNETALGSYAAQRLFDLEPENVGYHVVLCSIHASAERWSEAENMRKLMWGNDLKKGPGWSCIEVSGLFHRFVAGHTSHLHEGEIHEALACLTRQIKGIEACQSDHWVFCA</sequence>
<dbReference type="FunFam" id="1.25.40.10:FF:000090">
    <property type="entry name" value="Pentatricopeptide repeat-containing protein, chloroplastic"/>
    <property type="match status" value="1"/>
</dbReference>
<keyword evidence="1" id="KW-0677">Repeat</keyword>
<accession>A0A843TV51</accession>
<dbReference type="Gene3D" id="1.25.40.10">
    <property type="entry name" value="Tetratricopeptide repeat domain"/>
    <property type="match status" value="4"/>
</dbReference>
<organism evidence="3 4">
    <name type="scientific">Colocasia esculenta</name>
    <name type="common">Wild taro</name>
    <name type="synonym">Arum esculentum</name>
    <dbReference type="NCBI Taxonomy" id="4460"/>
    <lineage>
        <taxon>Eukaryota</taxon>
        <taxon>Viridiplantae</taxon>
        <taxon>Streptophyta</taxon>
        <taxon>Embryophyta</taxon>
        <taxon>Tracheophyta</taxon>
        <taxon>Spermatophyta</taxon>
        <taxon>Magnoliopsida</taxon>
        <taxon>Liliopsida</taxon>
        <taxon>Araceae</taxon>
        <taxon>Aroideae</taxon>
        <taxon>Colocasieae</taxon>
        <taxon>Colocasia</taxon>
    </lineage>
</organism>
<feature type="non-terminal residue" evidence="3">
    <location>
        <position position="1"/>
    </location>
</feature>
<dbReference type="EMBL" id="NMUH01000250">
    <property type="protein sequence ID" value="MQL75388.1"/>
    <property type="molecule type" value="Genomic_DNA"/>
</dbReference>
<feature type="repeat" description="PPR" evidence="2">
    <location>
        <begin position="145"/>
        <end position="179"/>
    </location>
</feature>
<reference evidence="3" key="1">
    <citation type="submission" date="2017-07" db="EMBL/GenBank/DDBJ databases">
        <title>Taro Niue Genome Assembly and Annotation.</title>
        <authorList>
            <person name="Atibalentja N."/>
            <person name="Keating K."/>
            <person name="Fields C.J."/>
        </authorList>
    </citation>
    <scope>NUCLEOTIDE SEQUENCE</scope>
    <source>
        <strain evidence="3">Niue_2</strain>
        <tissue evidence="3">Leaf</tissue>
    </source>
</reference>
<dbReference type="OrthoDB" id="185373at2759"/>
<dbReference type="InterPro" id="IPR011990">
    <property type="entry name" value="TPR-like_helical_dom_sf"/>
</dbReference>
<dbReference type="NCBIfam" id="TIGR00756">
    <property type="entry name" value="PPR"/>
    <property type="match status" value="4"/>
</dbReference>
<proteinExistence type="predicted"/>
<dbReference type="PROSITE" id="PS51375">
    <property type="entry name" value="PPR"/>
    <property type="match status" value="5"/>
</dbReference>
<evidence type="ECO:0000256" key="2">
    <source>
        <dbReference type="PROSITE-ProRule" id="PRU00708"/>
    </source>
</evidence>
<dbReference type="PANTHER" id="PTHR47926">
    <property type="entry name" value="PENTATRICOPEPTIDE REPEAT-CONTAINING PROTEIN"/>
    <property type="match status" value="1"/>
</dbReference>
<comment type="caution">
    <text evidence="3">The sequence shown here is derived from an EMBL/GenBank/DDBJ whole genome shotgun (WGS) entry which is preliminary data.</text>
</comment>
<evidence type="ECO:0000256" key="1">
    <source>
        <dbReference type="ARBA" id="ARBA00022737"/>
    </source>
</evidence>
<dbReference type="GO" id="GO:0009451">
    <property type="term" value="P:RNA modification"/>
    <property type="evidence" value="ECO:0007669"/>
    <property type="project" value="InterPro"/>
</dbReference>
<feature type="repeat" description="PPR" evidence="2">
    <location>
        <begin position="551"/>
        <end position="585"/>
    </location>
</feature>
<dbReference type="Proteomes" id="UP000652761">
    <property type="component" value="Unassembled WGS sequence"/>
</dbReference>
<dbReference type="Pfam" id="PF20431">
    <property type="entry name" value="E_motif"/>
    <property type="match status" value="1"/>
</dbReference>
<feature type="repeat" description="PPR" evidence="2">
    <location>
        <begin position="247"/>
        <end position="281"/>
    </location>
</feature>
<keyword evidence="4" id="KW-1185">Reference proteome</keyword>
<name>A0A843TV51_COLES</name>
<dbReference type="Pfam" id="PF13041">
    <property type="entry name" value="PPR_2"/>
    <property type="match status" value="2"/>
</dbReference>
<dbReference type="InterPro" id="IPR046960">
    <property type="entry name" value="PPR_At4g14850-like_plant"/>
</dbReference>
<dbReference type="InterPro" id="IPR046848">
    <property type="entry name" value="E_motif"/>
</dbReference>
<dbReference type="InterPro" id="IPR002885">
    <property type="entry name" value="PPR_rpt"/>
</dbReference>
<evidence type="ECO:0000313" key="4">
    <source>
        <dbReference type="Proteomes" id="UP000652761"/>
    </source>
</evidence>
<dbReference type="AlphaFoldDB" id="A0A843TV51"/>
<dbReference type="Pfam" id="PF01535">
    <property type="entry name" value="PPR"/>
    <property type="match status" value="4"/>
</dbReference>
<evidence type="ECO:0000313" key="3">
    <source>
        <dbReference type="EMBL" id="MQL75388.1"/>
    </source>
</evidence>
<feature type="repeat" description="PPR" evidence="2">
    <location>
        <begin position="447"/>
        <end position="481"/>
    </location>
</feature>
<gene>
    <name evidence="3" type="ORF">Taro_007780</name>
</gene>
<dbReference type="GO" id="GO:0003723">
    <property type="term" value="F:RNA binding"/>
    <property type="evidence" value="ECO:0007669"/>
    <property type="project" value="InterPro"/>
</dbReference>
<evidence type="ECO:0008006" key="5">
    <source>
        <dbReference type="Google" id="ProtNLM"/>
    </source>
</evidence>